<organism evidence="1">
    <name type="scientific">Drosophila rhopaloa</name>
    <name type="common">Fruit fly</name>
    <dbReference type="NCBI Taxonomy" id="1041015"/>
    <lineage>
        <taxon>Eukaryota</taxon>
        <taxon>Metazoa</taxon>
        <taxon>Ecdysozoa</taxon>
        <taxon>Arthropoda</taxon>
        <taxon>Hexapoda</taxon>
        <taxon>Insecta</taxon>
        <taxon>Pterygota</taxon>
        <taxon>Neoptera</taxon>
        <taxon>Endopterygota</taxon>
        <taxon>Diptera</taxon>
        <taxon>Brachycera</taxon>
        <taxon>Muscomorpha</taxon>
        <taxon>Ephydroidea</taxon>
        <taxon>Drosophilidae</taxon>
        <taxon>Drosophila</taxon>
        <taxon>Sophophora</taxon>
    </lineage>
</organism>
<dbReference type="RefSeq" id="XP_016978815.1">
    <property type="nucleotide sequence ID" value="XM_017123326.1"/>
</dbReference>
<protein>
    <submittedName>
        <fullName evidence="1">Uncharacterized protein LOC108044336</fullName>
    </submittedName>
</protein>
<accession>A0A6P4EKR9</accession>
<evidence type="ECO:0000313" key="1">
    <source>
        <dbReference type="RefSeq" id="XP_016978815.1"/>
    </source>
</evidence>
<name>A0A6P4EKR9_DRORH</name>
<dbReference type="OrthoDB" id="7858581at2759"/>
<gene>
    <name evidence="1" type="primary">LOC108044336</name>
</gene>
<dbReference type="AlphaFoldDB" id="A0A6P4EKR9"/>
<sequence length="290" mass="33042">MFISPERFEASDEDGGKMQLTILLLFLSNEGTLPSEPEQLNGNGILVLNPTNNLQNANEKAIAQYRENLKNAVREILADLPNTRKKKRRQALQEALAALTGLTLAVTPLGESLGKIKKQQAELIWKFKLQDEWKFWAAAKVQKVGESTDGLRTAEAVSITENLNNRYGLQFRDCVGEFLWDQIRFNLDLKTTLSSLQSSTSELIDATERCPSIKAKKCRKVVRNAVKELQNAPQDLHDLWIKSDTLKDTQKESYFCLEITLDDYADERVEVERHLEDIIEEYRESITTPK</sequence>
<proteinExistence type="predicted"/>
<reference evidence="1" key="1">
    <citation type="submission" date="2025-08" db="UniProtKB">
        <authorList>
            <consortium name="RefSeq"/>
        </authorList>
    </citation>
    <scope>IDENTIFICATION</scope>
</reference>